<accession>A0AAD7PMV1</accession>
<dbReference type="PANTHER" id="PTHR46196">
    <property type="entry name" value="TRANSCRIPTION FACTOR BHLH155-LIKE ISOFORM X1-RELATED"/>
    <property type="match status" value="1"/>
</dbReference>
<feature type="domain" description="BHLH" evidence="6">
    <location>
        <begin position="525"/>
        <end position="574"/>
    </location>
</feature>
<dbReference type="InterPro" id="IPR011598">
    <property type="entry name" value="bHLH_dom"/>
</dbReference>
<dbReference type="Pfam" id="PF23176">
    <property type="entry name" value="bHLH_LHW"/>
    <property type="match status" value="1"/>
</dbReference>
<dbReference type="PANTHER" id="PTHR46196:SF3">
    <property type="entry name" value="TRANSCRIPTION FACTOR LHW-LIKE ISOFORM X1"/>
    <property type="match status" value="1"/>
</dbReference>
<comment type="subcellular location">
    <subcellularLocation>
        <location evidence="1">Nucleus</location>
    </subcellularLocation>
</comment>
<evidence type="ECO:0000256" key="1">
    <source>
        <dbReference type="ARBA" id="ARBA00004123"/>
    </source>
</evidence>
<dbReference type="Pfam" id="PF14215">
    <property type="entry name" value="bHLH-MYC_N"/>
    <property type="match status" value="1"/>
</dbReference>
<dbReference type="KEGG" id="qsa:O6P43_016729"/>
<protein>
    <submittedName>
        <fullName evidence="7">Transcription factor</fullName>
    </submittedName>
</protein>
<keyword evidence="2" id="KW-0805">Transcription regulation</keyword>
<comment type="caution">
    <text evidence="7">The sequence shown here is derived from an EMBL/GenBank/DDBJ whole genome shotgun (WGS) entry which is preliminary data.</text>
</comment>
<evidence type="ECO:0000256" key="2">
    <source>
        <dbReference type="ARBA" id="ARBA00023015"/>
    </source>
</evidence>
<dbReference type="GO" id="GO:0046983">
    <property type="term" value="F:protein dimerization activity"/>
    <property type="evidence" value="ECO:0007669"/>
    <property type="project" value="InterPro"/>
</dbReference>
<organism evidence="7 8">
    <name type="scientific">Quillaja saponaria</name>
    <name type="common">Soap bark tree</name>
    <dbReference type="NCBI Taxonomy" id="32244"/>
    <lineage>
        <taxon>Eukaryota</taxon>
        <taxon>Viridiplantae</taxon>
        <taxon>Streptophyta</taxon>
        <taxon>Embryophyta</taxon>
        <taxon>Tracheophyta</taxon>
        <taxon>Spermatophyta</taxon>
        <taxon>Magnoliopsida</taxon>
        <taxon>eudicotyledons</taxon>
        <taxon>Gunneridae</taxon>
        <taxon>Pentapetalae</taxon>
        <taxon>rosids</taxon>
        <taxon>fabids</taxon>
        <taxon>Fabales</taxon>
        <taxon>Quillajaceae</taxon>
        <taxon>Quillaja</taxon>
    </lineage>
</organism>
<reference evidence="7" key="1">
    <citation type="journal article" date="2023" name="Science">
        <title>Elucidation of the pathway for biosynthesis of saponin adjuvants from the soapbark tree.</title>
        <authorList>
            <person name="Reed J."/>
            <person name="Orme A."/>
            <person name="El-Demerdash A."/>
            <person name="Owen C."/>
            <person name="Martin L.B.B."/>
            <person name="Misra R.C."/>
            <person name="Kikuchi S."/>
            <person name="Rejzek M."/>
            <person name="Martin A.C."/>
            <person name="Harkess A."/>
            <person name="Leebens-Mack J."/>
            <person name="Louveau T."/>
            <person name="Stephenson M.J."/>
            <person name="Osbourn A."/>
        </authorList>
    </citation>
    <scope>NUCLEOTIDE SEQUENCE</scope>
    <source>
        <strain evidence="7">S10</strain>
    </source>
</reference>
<evidence type="ECO:0000256" key="4">
    <source>
        <dbReference type="ARBA" id="ARBA00023242"/>
    </source>
</evidence>
<keyword evidence="8" id="KW-1185">Reference proteome</keyword>
<sequence>METTSLLELLKSFCDYSCWNYAVFWKLNDHIPVTLTWEDAYYNYLDTNVAVDTMLTDMEFDGAEKIFSSSCEAAIYDVDYSVQQLMTEMSCIKYTLQEGLVGKVAFTGDHFWVCCDNIFTSQFNTDVVPEYPYEWLLQFASGIKTIVLIPVLPDGVLQFGSFEVVAEDLAVVTYVKEKFNTIHRKAGDSIPFSSDRDIQDLFSSCLTHSLKDNFDAPSSTFFNPLKVENSGSTLLNTNILSTLEQAIPSIGQDAFHIPENSLAEFLSRSSTNEINFPPTLVSDHDSKHINQMEMLESKISGFPHLEEALQACSEWVNDGGVFGDTPNGIYSYSIGDMEGQSFGDTCTYGTIYKNMNSFFDLDGDLQQALGPAANGQTSEYLRESNFSSEHTYSSSNMIASKYGHDVQSLKGDALLEAVVGNLCSVSDDTSSSISNSLKSFSTSSGQFTSYFRPSHSEARSLVTDTSELRRNVKSPFVAKVTSPPTSASFDRISSISIDKMQQEKVLGHLQRKRGPDLSNTGRKRARPNNSQRPRPRDRQLIQDRVKELRELVPNGAKCSIDGLLDQTVKHMLYLRNITKQAEKLRRWVHQEMAEYKSSRSSEMKNCSFKGASFAFEFGNAPHQVFPIVLEDLECPGLILIEVICDKHGQFLEIAQVIRRLELTILKGALKFRSSTMWACFIVEVPKGFHRMDVFWPLMHLLQSRRNPPLSEIDLFMNKNRS</sequence>
<dbReference type="GO" id="GO:0005634">
    <property type="term" value="C:nucleus"/>
    <property type="evidence" value="ECO:0007669"/>
    <property type="project" value="UniProtKB-SubCell"/>
</dbReference>
<keyword evidence="3" id="KW-0804">Transcription</keyword>
<name>A0AAD7PMV1_QUISA</name>
<feature type="region of interest" description="Disordered" evidence="5">
    <location>
        <begin position="507"/>
        <end position="539"/>
    </location>
</feature>
<evidence type="ECO:0000256" key="5">
    <source>
        <dbReference type="SAM" id="MobiDB-lite"/>
    </source>
</evidence>
<dbReference type="AlphaFoldDB" id="A0AAD7PMV1"/>
<dbReference type="InterPro" id="IPR025610">
    <property type="entry name" value="MYC/MYB_N"/>
</dbReference>
<proteinExistence type="predicted"/>
<keyword evidence="4" id="KW-0539">Nucleus</keyword>
<dbReference type="GO" id="GO:0003700">
    <property type="term" value="F:DNA-binding transcription factor activity"/>
    <property type="evidence" value="ECO:0007669"/>
    <property type="project" value="InterPro"/>
</dbReference>
<dbReference type="Proteomes" id="UP001163823">
    <property type="component" value="Chromosome 7"/>
</dbReference>
<dbReference type="EMBL" id="JARAOO010000007">
    <property type="protein sequence ID" value="KAJ7961378.1"/>
    <property type="molecule type" value="Genomic_DNA"/>
</dbReference>
<evidence type="ECO:0000313" key="8">
    <source>
        <dbReference type="Proteomes" id="UP001163823"/>
    </source>
</evidence>
<dbReference type="PROSITE" id="PS50888">
    <property type="entry name" value="BHLH"/>
    <property type="match status" value="1"/>
</dbReference>
<evidence type="ECO:0000259" key="6">
    <source>
        <dbReference type="PROSITE" id="PS50888"/>
    </source>
</evidence>
<dbReference type="InterPro" id="IPR043561">
    <property type="entry name" value="LHW-like"/>
</dbReference>
<evidence type="ECO:0000256" key="3">
    <source>
        <dbReference type="ARBA" id="ARBA00023163"/>
    </source>
</evidence>
<gene>
    <name evidence="7" type="ORF">O6P43_016729</name>
</gene>
<evidence type="ECO:0000313" key="7">
    <source>
        <dbReference type="EMBL" id="KAJ7961378.1"/>
    </source>
</evidence>